<keyword evidence="2" id="KW-0732">Signal</keyword>
<dbReference type="RefSeq" id="WP_136432490.1">
    <property type="nucleotide sequence ID" value="NZ_JBHSNS010000001.1"/>
</dbReference>
<feature type="signal peptide" evidence="2">
    <location>
        <begin position="1"/>
        <end position="27"/>
    </location>
</feature>
<proteinExistence type="predicted"/>
<gene>
    <name evidence="3" type="ORF">ACFPQB_02985</name>
</gene>
<evidence type="ECO:0000256" key="1">
    <source>
        <dbReference type="SAM" id="MobiDB-lite"/>
    </source>
</evidence>
<feature type="region of interest" description="Disordered" evidence="1">
    <location>
        <begin position="30"/>
        <end position="112"/>
    </location>
</feature>
<feature type="compositionally biased region" description="Polar residues" evidence="1">
    <location>
        <begin position="30"/>
        <end position="48"/>
    </location>
</feature>
<dbReference type="EMBL" id="JBHSNS010000001">
    <property type="protein sequence ID" value="MFC5727867.1"/>
    <property type="molecule type" value="Genomic_DNA"/>
</dbReference>
<organism evidence="3 4">
    <name type="scientific">Nocardioides vastitatis</name>
    <dbReference type="NCBI Taxonomy" id="2568655"/>
    <lineage>
        <taxon>Bacteria</taxon>
        <taxon>Bacillati</taxon>
        <taxon>Actinomycetota</taxon>
        <taxon>Actinomycetes</taxon>
        <taxon>Propionibacteriales</taxon>
        <taxon>Nocardioidaceae</taxon>
        <taxon>Nocardioides</taxon>
    </lineage>
</organism>
<evidence type="ECO:0000313" key="4">
    <source>
        <dbReference type="Proteomes" id="UP001596072"/>
    </source>
</evidence>
<protein>
    <submittedName>
        <fullName evidence="3">Uncharacterized protein</fullName>
    </submittedName>
</protein>
<comment type="caution">
    <text evidence="3">The sequence shown here is derived from an EMBL/GenBank/DDBJ whole genome shotgun (WGS) entry which is preliminary data.</text>
</comment>
<sequence length="112" mass="10864">MGSIRRNAALIAAAAVVGSLGIGGVMAAQADSNTHAPASSSVVQSGSNGAEEKADGPDQGPDANPNEPGHQDADESGEAEGAAETADGPDQGVDANPHLPGHQDANESGEAN</sequence>
<keyword evidence="4" id="KW-1185">Reference proteome</keyword>
<dbReference type="Proteomes" id="UP001596072">
    <property type="component" value="Unassembled WGS sequence"/>
</dbReference>
<accession>A0ABW0ZCR8</accession>
<evidence type="ECO:0000313" key="3">
    <source>
        <dbReference type="EMBL" id="MFC5727867.1"/>
    </source>
</evidence>
<feature type="chain" id="PRO_5045417821" evidence="2">
    <location>
        <begin position="28"/>
        <end position="112"/>
    </location>
</feature>
<reference evidence="4" key="1">
    <citation type="journal article" date="2019" name="Int. J. Syst. Evol. Microbiol.">
        <title>The Global Catalogue of Microorganisms (GCM) 10K type strain sequencing project: providing services to taxonomists for standard genome sequencing and annotation.</title>
        <authorList>
            <consortium name="The Broad Institute Genomics Platform"/>
            <consortium name="The Broad Institute Genome Sequencing Center for Infectious Disease"/>
            <person name="Wu L."/>
            <person name="Ma J."/>
        </authorList>
    </citation>
    <scope>NUCLEOTIDE SEQUENCE [LARGE SCALE GENOMIC DNA]</scope>
    <source>
        <strain evidence="4">YIM 94188</strain>
    </source>
</reference>
<name>A0ABW0ZCR8_9ACTN</name>
<feature type="compositionally biased region" description="Low complexity" evidence="1">
    <location>
        <begin position="79"/>
        <end position="90"/>
    </location>
</feature>
<evidence type="ECO:0000256" key="2">
    <source>
        <dbReference type="SAM" id="SignalP"/>
    </source>
</evidence>